<keyword evidence="2" id="KW-0238">DNA-binding</keyword>
<evidence type="ECO:0000313" key="6">
    <source>
        <dbReference type="Proteomes" id="UP001597114"/>
    </source>
</evidence>
<keyword evidence="3" id="KW-0804">Transcription</keyword>
<feature type="domain" description="HTH araC/xylS-type" evidence="4">
    <location>
        <begin position="230"/>
        <end position="332"/>
    </location>
</feature>
<dbReference type="PROSITE" id="PS01124">
    <property type="entry name" value="HTH_ARAC_FAMILY_2"/>
    <property type="match status" value="1"/>
</dbReference>
<protein>
    <submittedName>
        <fullName evidence="5">AraC family transcriptional regulator</fullName>
    </submittedName>
</protein>
<dbReference type="Pfam" id="PF14525">
    <property type="entry name" value="AraC_binding_2"/>
    <property type="match status" value="1"/>
</dbReference>
<reference evidence="6" key="1">
    <citation type="journal article" date="2019" name="Int. J. Syst. Evol. Microbiol.">
        <title>The Global Catalogue of Microorganisms (GCM) 10K type strain sequencing project: providing services to taxonomists for standard genome sequencing and annotation.</title>
        <authorList>
            <consortium name="The Broad Institute Genomics Platform"/>
            <consortium name="The Broad Institute Genome Sequencing Center for Infectious Disease"/>
            <person name="Wu L."/>
            <person name="Ma J."/>
        </authorList>
    </citation>
    <scope>NUCLEOTIDE SEQUENCE [LARGE SCALE GENOMIC DNA]</scope>
    <source>
        <strain evidence="6">CCM 7043</strain>
    </source>
</reference>
<evidence type="ECO:0000256" key="2">
    <source>
        <dbReference type="ARBA" id="ARBA00023125"/>
    </source>
</evidence>
<evidence type="ECO:0000256" key="3">
    <source>
        <dbReference type="ARBA" id="ARBA00023163"/>
    </source>
</evidence>
<dbReference type="SMART" id="SM00342">
    <property type="entry name" value="HTH_ARAC"/>
    <property type="match status" value="1"/>
</dbReference>
<evidence type="ECO:0000259" key="4">
    <source>
        <dbReference type="PROSITE" id="PS01124"/>
    </source>
</evidence>
<dbReference type="PANTHER" id="PTHR46796:SF12">
    <property type="entry name" value="HTH-TYPE DNA-BINDING TRANSCRIPTIONAL ACTIVATOR EUTR"/>
    <property type="match status" value="1"/>
</dbReference>
<keyword evidence="1" id="KW-0805">Transcription regulation</keyword>
<dbReference type="InterPro" id="IPR018060">
    <property type="entry name" value="HTH_AraC"/>
</dbReference>
<dbReference type="InterPro" id="IPR009057">
    <property type="entry name" value="Homeodomain-like_sf"/>
</dbReference>
<evidence type="ECO:0000313" key="5">
    <source>
        <dbReference type="EMBL" id="MFD1521781.1"/>
    </source>
</evidence>
<evidence type="ECO:0000256" key="1">
    <source>
        <dbReference type="ARBA" id="ARBA00023015"/>
    </source>
</evidence>
<name>A0ABW4F2N8_9PSEU</name>
<sequence>MSGAALPAPTYEQSAVGRLLVSTRSVEEAETCGSRLLSPHRLKVSRGGINARIRGVSLGTVALYHLNYAAGLTVTAPPMVGYVDTLLPLRGVVRVDHDGTRFDAIAARSAAVISPRASMTLGWSPDLSLTMLRIETRALRSFARLLTGRDDTDPRLAARVHPPDGVAGLHGLAQLIRLTATQFAGADAWPAAITTRLREHAMLTLLLSQPDFRSLMTQEVRGPVARAAVQAAVALVDSRPTEHFTTAQLAREVGVSVRTLQLGFRAEQDTTPQAYLLRTRLSGARADLLAARTLDGVTVAGIAHRWGFSNVGRFAEQYRRAHGERPAQTLRRT</sequence>
<dbReference type="EMBL" id="JBHUCO010000038">
    <property type="protein sequence ID" value="MFD1521781.1"/>
    <property type="molecule type" value="Genomic_DNA"/>
</dbReference>
<dbReference type="Proteomes" id="UP001597114">
    <property type="component" value="Unassembled WGS sequence"/>
</dbReference>
<dbReference type="InterPro" id="IPR035418">
    <property type="entry name" value="AraC-bd_2"/>
</dbReference>
<comment type="caution">
    <text evidence="5">The sequence shown here is derived from an EMBL/GenBank/DDBJ whole genome shotgun (WGS) entry which is preliminary data.</text>
</comment>
<proteinExistence type="predicted"/>
<gene>
    <name evidence="5" type="ORF">ACFSJD_30090</name>
</gene>
<dbReference type="Pfam" id="PF12833">
    <property type="entry name" value="HTH_18"/>
    <property type="match status" value="1"/>
</dbReference>
<organism evidence="5 6">
    <name type="scientific">Pseudonocardia yunnanensis</name>
    <dbReference type="NCBI Taxonomy" id="58107"/>
    <lineage>
        <taxon>Bacteria</taxon>
        <taxon>Bacillati</taxon>
        <taxon>Actinomycetota</taxon>
        <taxon>Actinomycetes</taxon>
        <taxon>Pseudonocardiales</taxon>
        <taxon>Pseudonocardiaceae</taxon>
        <taxon>Pseudonocardia</taxon>
    </lineage>
</organism>
<keyword evidence="6" id="KW-1185">Reference proteome</keyword>
<dbReference type="SUPFAM" id="SSF46689">
    <property type="entry name" value="Homeodomain-like"/>
    <property type="match status" value="2"/>
</dbReference>
<dbReference type="InterPro" id="IPR050204">
    <property type="entry name" value="AraC_XylS_family_regulators"/>
</dbReference>
<dbReference type="RefSeq" id="WP_344722255.1">
    <property type="nucleotide sequence ID" value="NZ_BAAAUS010000011.1"/>
</dbReference>
<accession>A0ABW4F2N8</accession>
<dbReference type="PANTHER" id="PTHR46796">
    <property type="entry name" value="HTH-TYPE TRANSCRIPTIONAL ACTIVATOR RHAS-RELATED"/>
    <property type="match status" value="1"/>
</dbReference>
<dbReference type="Gene3D" id="1.10.10.60">
    <property type="entry name" value="Homeodomain-like"/>
    <property type="match status" value="1"/>
</dbReference>